<dbReference type="InterPro" id="IPR019933">
    <property type="entry name" value="DivIVA_domain"/>
</dbReference>
<comment type="caution">
    <text evidence="1">The sequence shown here is derived from an EMBL/GenBank/DDBJ whole genome shotgun (WGS) entry which is preliminary data.</text>
</comment>
<dbReference type="AlphaFoldDB" id="A0A399J9N4"/>
<dbReference type="EMBL" id="QQXK01000033">
    <property type="protein sequence ID" value="RII41227.1"/>
    <property type="molecule type" value="Genomic_DNA"/>
</dbReference>
<accession>A0A399J9N4</accession>
<evidence type="ECO:0000313" key="2">
    <source>
        <dbReference type="Proteomes" id="UP000265419"/>
    </source>
</evidence>
<dbReference type="InterPro" id="IPR019932">
    <property type="entry name" value="CHP03543"/>
</dbReference>
<gene>
    <name evidence="1" type="ORF">DWB68_13875</name>
</gene>
<dbReference type="NCBIfam" id="TIGR03544">
    <property type="entry name" value="DivI1A_domain"/>
    <property type="match status" value="2"/>
</dbReference>
<name>A0A399J9N4_9MICC</name>
<dbReference type="RefSeq" id="WP_119425721.1">
    <property type="nucleotide sequence ID" value="NZ_JBHOFJ010000002.1"/>
</dbReference>
<organism evidence="1 2">
    <name type="scientific">Galactobacter valiniphilus</name>
    <dbReference type="NCBI Taxonomy" id="2676122"/>
    <lineage>
        <taxon>Bacteria</taxon>
        <taxon>Bacillati</taxon>
        <taxon>Actinomycetota</taxon>
        <taxon>Actinomycetes</taxon>
        <taxon>Micrococcales</taxon>
        <taxon>Micrococcaceae</taxon>
        <taxon>Galactobacter</taxon>
    </lineage>
</organism>
<dbReference type="Proteomes" id="UP000265419">
    <property type="component" value="Unassembled WGS sequence"/>
</dbReference>
<reference evidence="1 2" key="1">
    <citation type="submission" date="2018-07" db="EMBL/GenBank/DDBJ databases">
        <title>Arthrobacter sp. nov., isolated from raw cow's milk with high bacterial count.</title>
        <authorList>
            <person name="Hahne J."/>
            <person name="Isele D."/>
            <person name="Lipski A."/>
        </authorList>
    </citation>
    <scope>NUCLEOTIDE SEQUENCE [LARGE SCALE GENOMIC DNA]</scope>
    <source>
        <strain evidence="1 2">JZ R-35</strain>
    </source>
</reference>
<dbReference type="Gene3D" id="6.10.250.660">
    <property type="match status" value="2"/>
</dbReference>
<proteinExistence type="predicted"/>
<protein>
    <submittedName>
        <fullName evidence="1">DivIVA domain-containing protein</fullName>
    </submittedName>
</protein>
<sequence>MHDDAQPAGRSLFPRVADDEFGYEPAQVERFLQRARATYETALPDDEVVTSAVVRRTTFDPARGGYEPREVDAALDRLEDVFAARERNAIIESEGHDRWIEGIAQVSGVLRARLHRAPGERFRRPSRGGVSSYAIADVDALCDRLLEYFEQDVPLSVDDVRRATFGRATGEEGYEENQVDAFLDRTIELMASID</sequence>
<keyword evidence="2" id="KW-1185">Reference proteome</keyword>
<evidence type="ECO:0000313" key="1">
    <source>
        <dbReference type="EMBL" id="RII41227.1"/>
    </source>
</evidence>
<dbReference type="NCBIfam" id="TIGR03543">
    <property type="entry name" value="divI1A_rptt_fam"/>
    <property type="match status" value="1"/>
</dbReference>